<protein>
    <recommendedName>
        <fullName evidence="8">RRM domain-containing protein</fullName>
    </recommendedName>
</protein>
<evidence type="ECO:0000313" key="9">
    <source>
        <dbReference type="EMBL" id="CAD9048890.1"/>
    </source>
</evidence>
<accession>A0A7S1NYW6</accession>
<dbReference type="InterPro" id="IPR050374">
    <property type="entry name" value="RRT5_SRSF_SR"/>
</dbReference>
<comment type="subcellular location">
    <subcellularLocation>
        <location evidence="1">Nucleus</location>
    </subcellularLocation>
</comment>
<dbReference type="PANTHER" id="PTHR23003:SF62">
    <property type="entry name" value="SERINE_ARGININE (SR)-TYPE SHUTTLING MRNA BINDING PROTEIN NPL3"/>
    <property type="match status" value="1"/>
</dbReference>
<dbReference type="InterPro" id="IPR012677">
    <property type="entry name" value="Nucleotide-bd_a/b_plait_sf"/>
</dbReference>
<dbReference type="GO" id="GO:0003729">
    <property type="term" value="F:mRNA binding"/>
    <property type="evidence" value="ECO:0007669"/>
    <property type="project" value="TreeGrafter"/>
</dbReference>
<evidence type="ECO:0000256" key="6">
    <source>
        <dbReference type="PROSITE-ProRule" id="PRU00176"/>
    </source>
</evidence>
<evidence type="ECO:0000256" key="4">
    <source>
        <dbReference type="ARBA" id="ARBA00022884"/>
    </source>
</evidence>
<evidence type="ECO:0000256" key="1">
    <source>
        <dbReference type="ARBA" id="ARBA00004123"/>
    </source>
</evidence>
<keyword evidence="3" id="KW-0677">Repeat</keyword>
<keyword evidence="2" id="KW-0507">mRNA processing</keyword>
<dbReference type="GO" id="GO:0005634">
    <property type="term" value="C:nucleus"/>
    <property type="evidence" value="ECO:0007669"/>
    <property type="project" value="UniProtKB-SubCell"/>
</dbReference>
<evidence type="ECO:0000256" key="5">
    <source>
        <dbReference type="ARBA" id="ARBA00023242"/>
    </source>
</evidence>
<dbReference type="PANTHER" id="PTHR23003">
    <property type="entry name" value="RNA RECOGNITION MOTIF RRM DOMAIN CONTAINING PROTEIN"/>
    <property type="match status" value="1"/>
</dbReference>
<dbReference type="SUPFAM" id="SSF54928">
    <property type="entry name" value="RNA-binding domain, RBD"/>
    <property type="match status" value="1"/>
</dbReference>
<dbReference type="GO" id="GO:0006397">
    <property type="term" value="P:mRNA processing"/>
    <property type="evidence" value="ECO:0007669"/>
    <property type="project" value="UniProtKB-KW"/>
</dbReference>
<dbReference type="EMBL" id="HBGB01006960">
    <property type="protein sequence ID" value="CAD9048890.1"/>
    <property type="molecule type" value="Transcribed_RNA"/>
</dbReference>
<dbReference type="InterPro" id="IPR000504">
    <property type="entry name" value="RRM_dom"/>
</dbReference>
<feature type="domain" description="RRM" evidence="8">
    <location>
        <begin position="108"/>
        <end position="182"/>
    </location>
</feature>
<feature type="region of interest" description="Disordered" evidence="7">
    <location>
        <begin position="180"/>
        <end position="238"/>
    </location>
</feature>
<feature type="region of interest" description="Disordered" evidence="7">
    <location>
        <begin position="85"/>
        <end position="104"/>
    </location>
</feature>
<name>A0A7S1NYW6_9ALVE</name>
<evidence type="ECO:0000256" key="7">
    <source>
        <dbReference type="SAM" id="MobiDB-lite"/>
    </source>
</evidence>
<feature type="domain" description="RRM" evidence="8">
    <location>
        <begin position="7"/>
        <end position="84"/>
    </location>
</feature>
<organism evidence="9">
    <name type="scientific">Vitrella brassicaformis</name>
    <dbReference type="NCBI Taxonomy" id="1169539"/>
    <lineage>
        <taxon>Eukaryota</taxon>
        <taxon>Sar</taxon>
        <taxon>Alveolata</taxon>
        <taxon>Colpodellida</taxon>
        <taxon>Vitrellaceae</taxon>
        <taxon>Vitrella</taxon>
    </lineage>
</organism>
<keyword evidence="5" id="KW-0539">Nucleus</keyword>
<evidence type="ECO:0000256" key="3">
    <source>
        <dbReference type="ARBA" id="ARBA00022737"/>
    </source>
</evidence>
<keyword evidence="4 6" id="KW-0694">RNA-binding</keyword>
<dbReference type="GO" id="GO:0005737">
    <property type="term" value="C:cytoplasm"/>
    <property type="evidence" value="ECO:0007669"/>
    <property type="project" value="TreeGrafter"/>
</dbReference>
<dbReference type="Pfam" id="PF00076">
    <property type="entry name" value="RRM_1"/>
    <property type="match status" value="2"/>
</dbReference>
<proteinExistence type="predicted"/>
<dbReference type="InterPro" id="IPR035979">
    <property type="entry name" value="RBD_domain_sf"/>
</dbReference>
<dbReference type="Gene3D" id="3.30.70.330">
    <property type="match status" value="2"/>
</dbReference>
<dbReference type="SMART" id="SM00360">
    <property type="entry name" value="RRM"/>
    <property type="match status" value="2"/>
</dbReference>
<dbReference type="AlphaFoldDB" id="A0A7S1NYW6"/>
<gene>
    <name evidence="9" type="ORF">VBRA1451_LOCUS3948</name>
</gene>
<sequence>MVRNDSARIYIGNLPDDVRESELDDVFYKFGRIVDIEIKTGRTSNGTAYAFVEFSDPRDAGDAVEMRDGMRFGGNRLKVQFTGERRPRRNGPYDGFRKGSNPPKRTEYRVIVEGLPDSASWQDLKDHMRSAGAVGYANVEHGKGIVEYEREEDMLHAIKRLNGSTFKNPFSSGEIRIQVFEDREGRGGEGHDAGRDADRDRDRDNRGYDDDRRDERRDDRDKEADRDREEQRNGHVDD</sequence>
<reference evidence="9" key="1">
    <citation type="submission" date="2021-01" db="EMBL/GenBank/DDBJ databases">
        <authorList>
            <person name="Corre E."/>
            <person name="Pelletier E."/>
            <person name="Niang G."/>
            <person name="Scheremetjew M."/>
            <person name="Finn R."/>
            <person name="Kale V."/>
            <person name="Holt S."/>
            <person name="Cochrane G."/>
            <person name="Meng A."/>
            <person name="Brown T."/>
            <person name="Cohen L."/>
        </authorList>
    </citation>
    <scope>NUCLEOTIDE SEQUENCE</scope>
    <source>
        <strain evidence="9">CCMP3346</strain>
    </source>
</reference>
<evidence type="ECO:0000256" key="2">
    <source>
        <dbReference type="ARBA" id="ARBA00022664"/>
    </source>
</evidence>
<dbReference type="PROSITE" id="PS50102">
    <property type="entry name" value="RRM"/>
    <property type="match status" value="2"/>
</dbReference>
<evidence type="ECO:0000259" key="8">
    <source>
        <dbReference type="PROSITE" id="PS50102"/>
    </source>
</evidence>